<dbReference type="SUPFAM" id="SSF48179">
    <property type="entry name" value="6-phosphogluconate dehydrogenase C-terminal domain-like"/>
    <property type="match status" value="1"/>
</dbReference>
<dbReference type="InterPro" id="IPR046825">
    <property type="entry name" value="PDH_C"/>
</dbReference>
<organism evidence="4 5">
    <name type="scientific">Gordonia paraffinivorans NBRC 108238</name>
    <dbReference type="NCBI Taxonomy" id="1223543"/>
    <lineage>
        <taxon>Bacteria</taxon>
        <taxon>Bacillati</taxon>
        <taxon>Actinomycetota</taxon>
        <taxon>Actinomycetes</taxon>
        <taxon>Mycobacteriales</taxon>
        <taxon>Gordoniaceae</taxon>
        <taxon>Gordonia</taxon>
    </lineage>
</organism>
<evidence type="ECO:0000256" key="2">
    <source>
        <dbReference type="ARBA" id="ARBA00023002"/>
    </source>
</evidence>
<dbReference type="Gene3D" id="1.10.3660.10">
    <property type="entry name" value="6-phosphogluconate dehydrogenase C-terminal like domain"/>
    <property type="match status" value="1"/>
</dbReference>
<dbReference type="InterPro" id="IPR003099">
    <property type="entry name" value="Prephen_DH"/>
</dbReference>
<name>A0ABQ0IQF9_9ACTN</name>
<dbReference type="RefSeq" id="WP_006902054.1">
    <property type="nucleotide sequence ID" value="NZ_BAOQ01000042.1"/>
</dbReference>
<comment type="similarity">
    <text evidence="1">Belongs to the prephenate/arogenate dehydrogenase family.</text>
</comment>
<dbReference type="Proteomes" id="UP000035021">
    <property type="component" value="Unassembled WGS sequence"/>
</dbReference>
<dbReference type="InterPro" id="IPR050812">
    <property type="entry name" value="Preph/Arog_dehydrog"/>
</dbReference>
<sequence length="252" mass="26394">MHNHGPGSGEIDLAERDLDALRVLAVPEDVALTVVESLPPLMNPTALLVETLSVKTRFADCVAHLGDELAWDGPIVGINPMFAPSLRPPGRTVAAVVHRSGRAADLLLDDLRRWGARVQIVSADHHDRSCAAVQALTHATILSFGCALADLGIDPDGAAALATPVFTTMSALLARVSGGTPEVYRDVQVSNPYARAAREALSRAISRVSAASRGEPGVAGFADLLDHAGLSLGDHAEDQARLCAHLFEGLAS</sequence>
<comment type="caution">
    <text evidence="4">The sequence shown here is derived from an EMBL/GenBank/DDBJ whole genome shotgun (WGS) entry which is preliminary data.</text>
</comment>
<gene>
    <name evidence="4" type="ORF">GP2_042_00270</name>
</gene>
<keyword evidence="2" id="KW-0560">Oxidoreductase</keyword>
<dbReference type="Gene3D" id="3.40.50.720">
    <property type="entry name" value="NAD(P)-binding Rossmann-like Domain"/>
    <property type="match status" value="1"/>
</dbReference>
<proteinExistence type="inferred from homology"/>
<evidence type="ECO:0000256" key="1">
    <source>
        <dbReference type="ARBA" id="ARBA00007964"/>
    </source>
</evidence>
<keyword evidence="5" id="KW-1185">Reference proteome</keyword>
<evidence type="ECO:0000313" key="5">
    <source>
        <dbReference type="Proteomes" id="UP000035021"/>
    </source>
</evidence>
<evidence type="ECO:0000313" key="4">
    <source>
        <dbReference type="EMBL" id="GAC85801.1"/>
    </source>
</evidence>
<dbReference type="PANTHER" id="PTHR21363">
    <property type="entry name" value="PREPHENATE DEHYDROGENASE"/>
    <property type="match status" value="1"/>
</dbReference>
<reference evidence="4 5" key="1">
    <citation type="submission" date="2013-02" db="EMBL/GenBank/DDBJ databases">
        <title>Whole genome shotgun sequence of Gordonia paraffinivorans NBRC 108238.</title>
        <authorList>
            <person name="Isaki-Nakamura S."/>
            <person name="Hosoyama A."/>
            <person name="Tsuchikane K."/>
            <person name="Ando Y."/>
            <person name="Baba S."/>
            <person name="Ohji S."/>
            <person name="Hamada M."/>
            <person name="Tamura T."/>
            <person name="Yamazoe A."/>
            <person name="Yamazaki S."/>
            <person name="Fujita N."/>
        </authorList>
    </citation>
    <scope>NUCLEOTIDE SEQUENCE [LARGE SCALE GENOMIC DNA]</scope>
    <source>
        <strain evidence="4 5">NBRC 108238</strain>
    </source>
</reference>
<dbReference type="InterPro" id="IPR008927">
    <property type="entry name" value="6-PGluconate_DH-like_C_sf"/>
</dbReference>
<dbReference type="InterPro" id="IPR036291">
    <property type="entry name" value="NAD(P)-bd_dom_sf"/>
</dbReference>
<dbReference type="SUPFAM" id="SSF51735">
    <property type="entry name" value="NAD(P)-binding Rossmann-fold domains"/>
    <property type="match status" value="1"/>
</dbReference>
<protein>
    <submittedName>
        <fullName evidence="4">Prephenate dehydrogenase</fullName>
    </submittedName>
</protein>
<dbReference type="EMBL" id="BAOQ01000042">
    <property type="protein sequence ID" value="GAC85801.1"/>
    <property type="molecule type" value="Genomic_DNA"/>
</dbReference>
<evidence type="ECO:0000259" key="3">
    <source>
        <dbReference type="PROSITE" id="PS51176"/>
    </source>
</evidence>
<dbReference type="Pfam" id="PF20463">
    <property type="entry name" value="PDH_C"/>
    <property type="match status" value="1"/>
</dbReference>
<dbReference type="PROSITE" id="PS51176">
    <property type="entry name" value="PDH_ADH"/>
    <property type="match status" value="1"/>
</dbReference>
<dbReference type="PANTHER" id="PTHR21363:SF0">
    <property type="entry name" value="PREPHENATE DEHYDROGENASE [NADP(+)]"/>
    <property type="match status" value="1"/>
</dbReference>
<feature type="domain" description="Prephenate/arogenate dehydrogenase" evidence="3">
    <location>
        <begin position="1"/>
        <end position="243"/>
    </location>
</feature>
<accession>A0ABQ0IQF9</accession>